<keyword evidence="2" id="KW-1133">Transmembrane helix</keyword>
<feature type="transmembrane region" description="Helical" evidence="2">
    <location>
        <begin position="21"/>
        <end position="43"/>
    </location>
</feature>
<dbReference type="KEGG" id="plig:NAG76_21665"/>
<evidence type="ECO:0000256" key="2">
    <source>
        <dbReference type="SAM" id="Phobius"/>
    </source>
</evidence>
<dbReference type="InterPro" id="IPR006938">
    <property type="entry name" value="DUF624"/>
</dbReference>
<evidence type="ECO:0000313" key="3">
    <source>
        <dbReference type="EMBL" id="URN94396.1"/>
    </source>
</evidence>
<gene>
    <name evidence="3" type="ORF">NAG76_21665</name>
</gene>
<organism evidence="3 4">
    <name type="scientific">Candidatus Pristimantibacillus lignocellulolyticus</name>
    <dbReference type="NCBI Taxonomy" id="2994561"/>
    <lineage>
        <taxon>Bacteria</taxon>
        <taxon>Bacillati</taxon>
        <taxon>Bacillota</taxon>
        <taxon>Bacilli</taxon>
        <taxon>Bacillales</taxon>
        <taxon>Paenibacillaceae</taxon>
        <taxon>Candidatus Pristimantibacillus</taxon>
    </lineage>
</organism>
<feature type="region of interest" description="Disordered" evidence="1">
    <location>
        <begin position="245"/>
        <end position="269"/>
    </location>
</feature>
<feature type="transmembrane region" description="Helical" evidence="2">
    <location>
        <begin position="145"/>
        <end position="165"/>
    </location>
</feature>
<sequence length="269" mass="30870">MEPRGVMGGLYRASEWVMRLSCINLLWILCGSPFFIFFGMSLISLLNNTVPEDQLLSFIQQTSFILAILAPFTFFPSTAAMFAIARKWVTGDTDVPMFKTFFKGYKDNFKQSMVTGIIYSIVIVVLIVDYYFFLNSDSGKIVSSIFIGLLVLVVISLFNFFSMLVHYHMKTFQLIKNAILITIGKPFRSLSTAVLCGAVLYISFTQFTWLLVFFTGSLIAVIAYWNFNFIYNKLQQQLEDMKKSEEEEPEITAELDREDLVKTDYKEPK</sequence>
<feature type="transmembrane region" description="Helical" evidence="2">
    <location>
        <begin position="186"/>
        <end position="204"/>
    </location>
</feature>
<dbReference type="EMBL" id="CP097899">
    <property type="protein sequence ID" value="URN94396.1"/>
    <property type="molecule type" value="Genomic_DNA"/>
</dbReference>
<accession>A0A9J6ZEA8</accession>
<dbReference type="Proteomes" id="UP001056756">
    <property type="component" value="Chromosome"/>
</dbReference>
<keyword evidence="2" id="KW-0812">Transmembrane</keyword>
<feature type="compositionally biased region" description="Basic and acidic residues" evidence="1">
    <location>
        <begin position="254"/>
        <end position="269"/>
    </location>
</feature>
<keyword evidence="2" id="KW-0472">Membrane</keyword>
<name>A0A9J6ZEA8_9BACL</name>
<reference evidence="3" key="1">
    <citation type="submission" date="2022-05" db="EMBL/GenBank/DDBJ databases">
        <title>Novel bacterial taxa in a minimal lignocellulolytic consortium and its capacity to transform plastics disclosed by genome-resolved metagenomics.</title>
        <authorList>
            <person name="Rodriguez C.A.D."/>
            <person name="Diaz-Garcia L."/>
            <person name="Herrera K."/>
            <person name="Tarazona N.A."/>
            <person name="Sproer C."/>
            <person name="Overmann J."/>
            <person name="Jimenez D.J."/>
        </authorList>
    </citation>
    <scope>NUCLEOTIDE SEQUENCE</scope>
    <source>
        <strain evidence="3">MAG5</strain>
    </source>
</reference>
<proteinExistence type="predicted"/>
<dbReference type="AlphaFoldDB" id="A0A9J6ZEA8"/>
<dbReference type="Pfam" id="PF04854">
    <property type="entry name" value="DUF624"/>
    <property type="match status" value="1"/>
</dbReference>
<protein>
    <submittedName>
        <fullName evidence="3">DUF624 domain-containing protein</fullName>
    </submittedName>
</protein>
<feature type="transmembrane region" description="Helical" evidence="2">
    <location>
        <begin position="210"/>
        <end position="231"/>
    </location>
</feature>
<feature type="transmembrane region" description="Helical" evidence="2">
    <location>
        <begin position="63"/>
        <end position="84"/>
    </location>
</feature>
<evidence type="ECO:0000256" key="1">
    <source>
        <dbReference type="SAM" id="MobiDB-lite"/>
    </source>
</evidence>
<evidence type="ECO:0000313" key="4">
    <source>
        <dbReference type="Proteomes" id="UP001056756"/>
    </source>
</evidence>
<feature type="transmembrane region" description="Helical" evidence="2">
    <location>
        <begin position="113"/>
        <end position="133"/>
    </location>
</feature>